<name>A0A7S4RH70_9DINO</name>
<dbReference type="InterPro" id="IPR004045">
    <property type="entry name" value="Glutathione_S-Trfase_N"/>
</dbReference>
<gene>
    <name evidence="3" type="ORF">AMON00008_LOCUS35402</name>
</gene>
<sequence length="235" mass="26157">MAKEIPGAKVYYTSPGAPNPRIVDMVAAEKCIDLAPITRELTIGRGREDDSRAPESLRRNPAGSLPYIEFADGSILAETVAICELMEESVPEPALFGHTAHERANCRMWQRRVEQLVVLNQFGAFRFGKAVKVFQSRMPVIPESAAKLRETAKANLKWLDDVMVRSGSPEWINGEFFSIADVQLYCSMDFFASRGQALLEELGESVQWLPGWFARCHSRPSAVKSDPKRAATAKL</sequence>
<dbReference type="InterPro" id="IPR010987">
    <property type="entry name" value="Glutathione-S-Trfase_C-like"/>
</dbReference>
<dbReference type="GO" id="GO:0005737">
    <property type="term" value="C:cytoplasm"/>
    <property type="evidence" value="ECO:0007669"/>
    <property type="project" value="TreeGrafter"/>
</dbReference>
<dbReference type="SUPFAM" id="SSF52833">
    <property type="entry name" value="Thioredoxin-like"/>
    <property type="match status" value="1"/>
</dbReference>
<dbReference type="InterPro" id="IPR036282">
    <property type="entry name" value="Glutathione-S-Trfase_C_sf"/>
</dbReference>
<feature type="domain" description="GST N-terminal" evidence="1">
    <location>
        <begin position="7"/>
        <end position="94"/>
    </location>
</feature>
<proteinExistence type="predicted"/>
<dbReference type="InterPro" id="IPR050983">
    <property type="entry name" value="GST_Omega/HSP26"/>
</dbReference>
<dbReference type="Gene3D" id="1.20.1050.10">
    <property type="match status" value="1"/>
</dbReference>
<dbReference type="PANTHER" id="PTHR43968">
    <property type="match status" value="1"/>
</dbReference>
<dbReference type="PROSITE" id="PS50404">
    <property type="entry name" value="GST_NTER"/>
    <property type="match status" value="1"/>
</dbReference>
<protein>
    <recommendedName>
        <fullName evidence="4">Glutathione S-transferase</fullName>
    </recommendedName>
</protein>
<reference evidence="3" key="1">
    <citation type="submission" date="2021-01" db="EMBL/GenBank/DDBJ databases">
        <authorList>
            <person name="Corre E."/>
            <person name="Pelletier E."/>
            <person name="Niang G."/>
            <person name="Scheremetjew M."/>
            <person name="Finn R."/>
            <person name="Kale V."/>
            <person name="Holt S."/>
            <person name="Cochrane G."/>
            <person name="Meng A."/>
            <person name="Brown T."/>
            <person name="Cohen L."/>
        </authorList>
    </citation>
    <scope>NUCLEOTIDE SEQUENCE</scope>
    <source>
        <strain evidence="3">CCMP3105</strain>
    </source>
</reference>
<dbReference type="AlphaFoldDB" id="A0A7S4RH70"/>
<evidence type="ECO:0000259" key="1">
    <source>
        <dbReference type="PROSITE" id="PS50404"/>
    </source>
</evidence>
<evidence type="ECO:0008006" key="4">
    <source>
        <dbReference type="Google" id="ProtNLM"/>
    </source>
</evidence>
<accession>A0A7S4RH70</accession>
<organism evidence="3">
    <name type="scientific">Alexandrium monilatum</name>
    <dbReference type="NCBI Taxonomy" id="311494"/>
    <lineage>
        <taxon>Eukaryota</taxon>
        <taxon>Sar</taxon>
        <taxon>Alveolata</taxon>
        <taxon>Dinophyceae</taxon>
        <taxon>Gonyaulacales</taxon>
        <taxon>Pyrocystaceae</taxon>
        <taxon>Alexandrium</taxon>
    </lineage>
</organism>
<evidence type="ECO:0000313" key="3">
    <source>
        <dbReference type="EMBL" id="CAE4614385.1"/>
    </source>
</evidence>
<dbReference type="InterPro" id="IPR036249">
    <property type="entry name" value="Thioredoxin-like_sf"/>
</dbReference>
<dbReference type="PROSITE" id="PS50405">
    <property type="entry name" value="GST_CTER"/>
    <property type="match status" value="1"/>
</dbReference>
<dbReference type="SUPFAM" id="SSF47616">
    <property type="entry name" value="GST C-terminal domain-like"/>
    <property type="match status" value="1"/>
</dbReference>
<dbReference type="PANTHER" id="PTHR43968:SF6">
    <property type="entry name" value="GLUTATHIONE S-TRANSFERASE OMEGA"/>
    <property type="match status" value="1"/>
</dbReference>
<dbReference type="Pfam" id="PF00043">
    <property type="entry name" value="GST_C"/>
    <property type="match status" value="1"/>
</dbReference>
<feature type="domain" description="GST C-terminal" evidence="2">
    <location>
        <begin position="99"/>
        <end position="234"/>
    </location>
</feature>
<dbReference type="InterPro" id="IPR004046">
    <property type="entry name" value="GST_C"/>
</dbReference>
<dbReference type="EMBL" id="HBNR01050609">
    <property type="protein sequence ID" value="CAE4614385.1"/>
    <property type="molecule type" value="Transcribed_RNA"/>
</dbReference>
<dbReference type="Gene3D" id="3.40.30.10">
    <property type="entry name" value="Glutaredoxin"/>
    <property type="match status" value="1"/>
</dbReference>
<evidence type="ECO:0000259" key="2">
    <source>
        <dbReference type="PROSITE" id="PS50405"/>
    </source>
</evidence>